<accession>A0ABN8XW61</accession>
<dbReference type="InterPro" id="IPR055408">
    <property type="entry name" value="HEAT_MROH2B-like"/>
</dbReference>
<proteinExistence type="predicted"/>
<dbReference type="InterPro" id="IPR045206">
    <property type="entry name" value="Maestro_heat-like_prot"/>
</dbReference>
<organism evidence="3 4">
    <name type="scientific">Rangifer tarandus platyrhynchus</name>
    <name type="common">Svalbard reindeer</name>
    <dbReference type="NCBI Taxonomy" id="3082113"/>
    <lineage>
        <taxon>Eukaryota</taxon>
        <taxon>Metazoa</taxon>
        <taxon>Chordata</taxon>
        <taxon>Craniata</taxon>
        <taxon>Vertebrata</taxon>
        <taxon>Euteleostomi</taxon>
        <taxon>Mammalia</taxon>
        <taxon>Eutheria</taxon>
        <taxon>Laurasiatheria</taxon>
        <taxon>Artiodactyla</taxon>
        <taxon>Ruminantia</taxon>
        <taxon>Pecora</taxon>
        <taxon>Cervidae</taxon>
        <taxon>Odocoileinae</taxon>
        <taxon>Rangifer</taxon>
    </lineage>
</organism>
<protein>
    <recommendedName>
        <fullName evidence="2">MROH2B-like HEAT-repeats domain-containing protein</fullName>
    </recommendedName>
</protein>
<sequence length="131" mass="15115">MSSPYKGEGCGIAMINLVETLNQSIALSMADMWELEIPLLVKYLEEHTEFTWNQKTWEDRLIQFLRNSLKMPRGSRWSLCLSKELNNQIESFDSPSLEKVGSQRQGRSDREGTPGTARLLAHDHCMCIFHR</sequence>
<dbReference type="EMBL" id="OX459937">
    <property type="protein sequence ID" value="CAI9152433.1"/>
    <property type="molecule type" value="Genomic_DNA"/>
</dbReference>
<keyword evidence="4" id="KW-1185">Reference proteome</keyword>
<feature type="region of interest" description="Disordered" evidence="1">
    <location>
        <begin position="92"/>
        <end position="116"/>
    </location>
</feature>
<dbReference type="Proteomes" id="UP001176941">
    <property type="component" value="Chromosome 1"/>
</dbReference>
<dbReference type="Pfam" id="PF23210">
    <property type="entry name" value="HEAT_Maestro_2"/>
    <property type="match status" value="1"/>
</dbReference>
<feature type="domain" description="MROH2B-like HEAT-repeats" evidence="2">
    <location>
        <begin position="1"/>
        <end position="99"/>
    </location>
</feature>
<gene>
    <name evidence="3" type="ORF">MRATA1EN1_LOCUS1395</name>
</gene>
<dbReference type="PANTHER" id="PTHR23120:SF14">
    <property type="entry name" value="MAESTRO HEAT-LIKE REPEAT-CONTAINING PROTEIN FAMILY MEMBER 2A"/>
    <property type="match status" value="1"/>
</dbReference>
<evidence type="ECO:0000259" key="2">
    <source>
        <dbReference type="Pfam" id="PF23210"/>
    </source>
</evidence>
<evidence type="ECO:0000313" key="3">
    <source>
        <dbReference type="EMBL" id="CAI9152433.1"/>
    </source>
</evidence>
<evidence type="ECO:0000256" key="1">
    <source>
        <dbReference type="SAM" id="MobiDB-lite"/>
    </source>
</evidence>
<evidence type="ECO:0000313" key="4">
    <source>
        <dbReference type="Proteomes" id="UP001176941"/>
    </source>
</evidence>
<reference evidence="3" key="1">
    <citation type="submission" date="2023-04" db="EMBL/GenBank/DDBJ databases">
        <authorList>
            <consortium name="ELIXIR-Norway"/>
        </authorList>
    </citation>
    <scope>NUCLEOTIDE SEQUENCE [LARGE SCALE GENOMIC DNA]</scope>
</reference>
<dbReference type="PANTHER" id="PTHR23120">
    <property type="entry name" value="MAESTRO-RELATED HEAT DOMAIN-CONTAINING"/>
    <property type="match status" value="1"/>
</dbReference>
<name>A0ABN8XW61_RANTA</name>